<dbReference type="Proteomes" id="UP001460270">
    <property type="component" value="Unassembled WGS sequence"/>
</dbReference>
<dbReference type="GO" id="GO:0005254">
    <property type="term" value="F:chloride channel activity"/>
    <property type="evidence" value="ECO:0007669"/>
    <property type="project" value="TreeGrafter"/>
</dbReference>
<evidence type="ECO:0000313" key="9">
    <source>
        <dbReference type="EMBL" id="KAK7909762.1"/>
    </source>
</evidence>
<comment type="similarity">
    <text evidence="2 6">Belongs to the anoctamin family.</text>
</comment>
<dbReference type="GO" id="GO:0005886">
    <property type="term" value="C:plasma membrane"/>
    <property type="evidence" value="ECO:0007669"/>
    <property type="project" value="TreeGrafter"/>
</dbReference>
<keyword evidence="3 6" id="KW-0812">Transmembrane</keyword>
<evidence type="ECO:0000256" key="2">
    <source>
        <dbReference type="ARBA" id="ARBA00009671"/>
    </source>
</evidence>
<evidence type="ECO:0000256" key="7">
    <source>
        <dbReference type="SAM" id="MobiDB-lite"/>
    </source>
</evidence>
<comment type="caution">
    <text evidence="9">The sequence shown here is derived from an EMBL/GenBank/DDBJ whole genome shotgun (WGS) entry which is preliminary data.</text>
</comment>
<evidence type="ECO:0000313" key="10">
    <source>
        <dbReference type="Proteomes" id="UP001460270"/>
    </source>
</evidence>
<evidence type="ECO:0000256" key="1">
    <source>
        <dbReference type="ARBA" id="ARBA00004141"/>
    </source>
</evidence>
<dbReference type="InterPro" id="IPR007632">
    <property type="entry name" value="Anoctamin"/>
</dbReference>
<feature type="region of interest" description="Disordered" evidence="7">
    <location>
        <begin position="328"/>
        <end position="388"/>
    </location>
</feature>
<keyword evidence="5 6" id="KW-0472">Membrane</keyword>
<dbReference type="AlphaFoldDB" id="A0AAW0P655"/>
<dbReference type="InterPro" id="IPR016024">
    <property type="entry name" value="ARM-type_fold"/>
</dbReference>
<dbReference type="EMBL" id="JBBPFD010000010">
    <property type="protein sequence ID" value="KAK7909762.1"/>
    <property type="molecule type" value="Genomic_DNA"/>
</dbReference>
<comment type="subcellular location">
    <subcellularLocation>
        <location evidence="1 6">Membrane</location>
        <topology evidence="1 6">Multi-pass membrane protein</topology>
    </subcellularLocation>
</comment>
<feature type="domain" description="Anoctamin transmembrane" evidence="8">
    <location>
        <begin position="123"/>
        <end position="316"/>
    </location>
</feature>
<evidence type="ECO:0000256" key="6">
    <source>
        <dbReference type="RuleBase" id="RU280814"/>
    </source>
</evidence>
<sequence>MTTSSAVVSFKQIFQAGMGYVAVSRVTSLSGLHIIDMDESKLPPTYNVKPFLDNLTALLEYLEMVDIHPIIVCGDFNENLLYYGKSQSWMYLRLKQDQSCKSCSNTVSANCTAFKITEQQNSTTACECHPSGCLTDLFIQMFIIMLLKQTFNTLSEYLGPKGKMCINNLIVDEKDNRVGIEMETDKKVPQYILSNYNLTKTDDFSLFDEFMEMVMQFSFTTIFVAAFPLAPLLALFNNILEIRGDAIKMVSLEQRLVPRKTNNIGVWTQVLETVGALAVLANGLVIGVTSDFIPRLVYRYRTGPCATGIETTKLNNFPRHPWTHAAAPHLRTSDVDEDDDGVDEDDDDQDVDDDENDDAVDKDGSDDVDDDEGVDDDEDVDENDDDGC</sequence>
<feature type="transmembrane region" description="Helical" evidence="6">
    <location>
        <begin position="217"/>
        <end position="240"/>
    </location>
</feature>
<accession>A0AAW0P655</accession>
<keyword evidence="4 6" id="KW-1133">Transmembrane helix</keyword>
<proteinExistence type="inferred from homology"/>
<evidence type="ECO:0000256" key="5">
    <source>
        <dbReference type="ARBA" id="ARBA00023136"/>
    </source>
</evidence>
<evidence type="ECO:0000259" key="8">
    <source>
        <dbReference type="Pfam" id="PF04547"/>
    </source>
</evidence>
<organism evidence="9 10">
    <name type="scientific">Mugilogobius chulae</name>
    <name type="common">yellowstripe goby</name>
    <dbReference type="NCBI Taxonomy" id="88201"/>
    <lineage>
        <taxon>Eukaryota</taxon>
        <taxon>Metazoa</taxon>
        <taxon>Chordata</taxon>
        <taxon>Craniata</taxon>
        <taxon>Vertebrata</taxon>
        <taxon>Euteleostomi</taxon>
        <taxon>Actinopterygii</taxon>
        <taxon>Neopterygii</taxon>
        <taxon>Teleostei</taxon>
        <taxon>Neoteleostei</taxon>
        <taxon>Acanthomorphata</taxon>
        <taxon>Gobiaria</taxon>
        <taxon>Gobiiformes</taxon>
        <taxon>Gobioidei</taxon>
        <taxon>Gobiidae</taxon>
        <taxon>Gobionellinae</taxon>
        <taxon>Mugilogobius</taxon>
    </lineage>
</organism>
<evidence type="ECO:0000256" key="4">
    <source>
        <dbReference type="ARBA" id="ARBA00022989"/>
    </source>
</evidence>
<dbReference type="InterPro" id="IPR049452">
    <property type="entry name" value="Anoctamin_TM"/>
</dbReference>
<protein>
    <recommendedName>
        <fullName evidence="6">Anoctamin</fullName>
    </recommendedName>
</protein>
<dbReference type="PANTHER" id="PTHR12308:SF37">
    <property type="entry name" value="ANOCTAMIN-9"/>
    <property type="match status" value="1"/>
</dbReference>
<name>A0AAW0P655_9GOBI</name>
<reference evidence="10" key="1">
    <citation type="submission" date="2024-04" db="EMBL/GenBank/DDBJ databases">
        <title>Salinicola lusitanus LLJ914,a marine bacterium isolated from the Okinawa Trough.</title>
        <authorList>
            <person name="Li J."/>
        </authorList>
    </citation>
    <scope>NUCLEOTIDE SEQUENCE [LARGE SCALE GENOMIC DNA]</scope>
</reference>
<keyword evidence="10" id="KW-1185">Reference proteome</keyword>
<comment type="caution">
    <text evidence="6">Lacks conserved residue(s) required for the propagation of feature annotation.</text>
</comment>
<dbReference type="Pfam" id="PF04547">
    <property type="entry name" value="Anoctamin"/>
    <property type="match status" value="1"/>
</dbReference>
<evidence type="ECO:0000256" key="3">
    <source>
        <dbReference type="ARBA" id="ARBA00022692"/>
    </source>
</evidence>
<dbReference type="SUPFAM" id="SSF48371">
    <property type="entry name" value="ARM repeat"/>
    <property type="match status" value="1"/>
</dbReference>
<dbReference type="PANTHER" id="PTHR12308">
    <property type="entry name" value="ANOCTAMIN"/>
    <property type="match status" value="1"/>
</dbReference>
<gene>
    <name evidence="9" type="ORF">WMY93_014446</name>
</gene>
<feature type="compositionally biased region" description="Acidic residues" evidence="7">
    <location>
        <begin position="366"/>
        <end position="388"/>
    </location>
</feature>
<feature type="compositionally biased region" description="Acidic residues" evidence="7">
    <location>
        <begin position="335"/>
        <end position="358"/>
    </location>
</feature>